<sequence length="92" mass="10623">MPNRLGSQAVRKCKKELIFSEASPRCTRIQRRLKQRTFLRGGCLGLRESFLVLPHSGCDLTEEVEGRRVHPLLKENYRLQDEKKRSPSSAKT</sequence>
<dbReference type="AlphaFoldDB" id="A0AAV6TXI4"/>
<name>A0AAV6TXI4_9ARAC</name>
<proteinExistence type="predicted"/>
<dbReference type="Proteomes" id="UP000827092">
    <property type="component" value="Unassembled WGS sequence"/>
</dbReference>
<reference evidence="1 2" key="1">
    <citation type="journal article" date="2022" name="Nat. Ecol. Evol.">
        <title>A masculinizing supergene underlies an exaggerated male reproductive morph in a spider.</title>
        <authorList>
            <person name="Hendrickx F."/>
            <person name="De Corte Z."/>
            <person name="Sonet G."/>
            <person name="Van Belleghem S.M."/>
            <person name="Kostlbacher S."/>
            <person name="Vangestel C."/>
        </authorList>
    </citation>
    <scope>NUCLEOTIDE SEQUENCE [LARGE SCALE GENOMIC DNA]</scope>
    <source>
        <strain evidence="1">W744_W776</strain>
    </source>
</reference>
<accession>A0AAV6TXI4</accession>
<keyword evidence="2" id="KW-1185">Reference proteome</keyword>
<evidence type="ECO:0000313" key="1">
    <source>
        <dbReference type="EMBL" id="KAG8176056.1"/>
    </source>
</evidence>
<organism evidence="1 2">
    <name type="scientific">Oedothorax gibbosus</name>
    <dbReference type="NCBI Taxonomy" id="931172"/>
    <lineage>
        <taxon>Eukaryota</taxon>
        <taxon>Metazoa</taxon>
        <taxon>Ecdysozoa</taxon>
        <taxon>Arthropoda</taxon>
        <taxon>Chelicerata</taxon>
        <taxon>Arachnida</taxon>
        <taxon>Araneae</taxon>
        <taxon>Araneomorphae</taxon>
        <taxon>Entelegynae</taxon>
        <taxon>Araneoidea</taxon>
        <taxon>Linyphiidae</taxon>
        <taxon>Erigoninae</taxon>
        <taxon>Oedothorax</taxon>
    </lineage>
</organism>
<gene>
    <name evidence="1" type="ORF">JTE90_006837</name>
</gene>
<protein>
    <submittedName>
        <fullName evidence="1">Uncharacterized protein</fullName>
    </submittedName>
</protein>
<dbReference type="EMBL" id="JAFNEN010000919">
    <property type="protein sequence ID" value="KAG8176056.1"/>
    <property type="molecule type" value="Genomic_DNA"/>
</dbReference>
<comment type="caution">
    <text evidence="1">The sequence shown here is derived from an EMBL/GenBank/DDBJ whole genome shotgun (WGS) entry which is preliminary data.</text>
</comment>
<evidence type="ECO:0000313" key="2">
    <source>
        <dbReference type="Proteomes" id="UP000827092"/>
    </source>
</evidence>